<evidence type="ECO:0000256" key="1">
    <source>
        <dbReference type="SAM" id="Coils"/>
    </source>
</evidence>
<proteinExistence type="predicted"/>
<evidence type="ECO:0000313" key="2">
    <source>
        <dbReference type="EMBL" id="OEH86063.1"/>
    </source>
</evidence>
<dbReference type="STRING" id="1390249.BHU72_14635"/>
<evidence type="ECO:0000313" key="3">
    <source>
        <dbReference type="Proteomes" id="UP000095255"/>
    </source>
</evidence>
<name>A0A1E5L7Z6_9FIRM</name>
<gene>
    <name evidence="2" type="ORF">BHU72_14635</name>
</gene>
<dbReference type="EMBL" id="MJAT01000008">
    <property type="protein sequence ID" value="OEH86063.1"/>
    <property type="molecule type" value="Genomic_DNA"/>
</dbReference>
<sequence>MIEQEKVVESITAEIAQIQQELVKCFQEYILGEELTLEEIKVLAEQISNDIRFNVITPKLCKHKLRIVETEVSL</sequence>
<dbReference type="AlphaFoldDB" id="A0A1E5L7Z6"/>
<dbReference type="Proteomes" id="UP000095255">
    <property type="component" value="Unassembled WGS sequence"/>
</dbReference>
<feature type="coiled-coil region" evidence="1">
    <location>
        <begin position="1"/>
        <end position="28"/>
    </location>
</feature>
<comment type="caution">
    <text evidence="2">The sequence shown here is derived from an EMBL/GenBank/DDBJ whole genome shotgun (WGS) entry which is preliminary data.</text>
</comment>
<keyword evidence="3" id="KW-1185">Reference proteome</keyword>
<protein>
    <submittedName>
        <fullName evidence="2">Uncharacterized protein</fullName>
    </submittedName>
</protein>
<reference evidence="2 3" key="1">
    <citation type="submission" date="2016-09" db="EMBL/GenBank/DDBJ databases">
        <title>Desulfuribacillus arsenicus sp. nov., an obligately anaerobic, dissimilatory arsenic- and antimonate-reducing bacterium isolated from anoxic sediments.</title>
        <authorList>
            <person name="Abin C.A."/>
            <person name="Hollibaugh J.T."/>
        </authorList>
    </citation>
    <scope>NUCLEOTIDE SEQUENCE [LARGE SCALE GENOMIC DNA]</scope>
    <source>
        <strain evidence="2 3">MLFW-2</strain>
    </source>
</reference>
<organism evidence="2 3">
    <name type="scientific">Desulfuribacillus stibiiarsenatis</name>
    <dbReference type="NCBI Taxonomy" id="1390249"/>
    <lineage>
        <taxon>Bacteria</taxon>
        <taxon>Bacillati</taxon>
        <taxon>Bacillota</taxon>
        <taxon>Desulfuribacillia</taxon>
        <taxon>Desulfuribacillales</taxon>
        <taxon>Desulfuribacillaceae</taxon>
        <taxon>Desulfuribacillus</taxon>
    </lineage>
</organism>
<keyword evidence="1" id="KW-0175">Coiled coil</keyword>
<dbReference type="RefSeq" id="WP_069701585.1">
    <property type="nucleotide sequence ID" value="NZ_MJAT01000008.1"/>
</dbReference>
<accession>A0A1E5L7Z6</accession>